<keyword evidence="2" id="KW-1185">Reference proteome</keyword>
<dbReference type="EMBL" id="JALGBI010000001">
    <property type="protein sequence ID" value="MCJ0763684.1"/>
    <property type="molecule type" value="Genomic_DNA"/>
</dbReference>
<dbReference type="Proteomes" id="UP001139447">
    <property type="component" value="Unassembled WGS sequence"/>
</dbReference>
<organism evidence="1 2">
    <name type="scientific">Variovorax terrae</name>
    <dbReference type="NCBI Taxonomy" id="2923278"/>
    <lineage>
        <taxon>Bacteria</taxon>
        <taxon>Pseudomonadati</taxon>
        <taxon>Pseudomonadota</taxon>
        <taxon>Betaproteobacteria</taxon>
        <taxon>Burkholderiales</taxon>
        <taxon>Comamonadaceae</taxon>
        <taxon>Variovorax</taxon>
    </lineage>
</organism>
<proteinExistence type="predicted"/>
<dbReference type="AlphaFoldDB" id="A0A9X2AMS8"/>
<reference evidence="1" key="1">
    <citation type="submission" date="2022-03" db="EMBL/GenBank/DDBJ databases">
        <authorList>
            <person name="Woo C.Y."/>
        </authorList>
    </citation>
    <scope>NUCLEOTIDE SEQUENCE</scope>
    <source>
        <strain evidence="1">CYS-02</strain>
    </source>
</reference>
<protein>
    <submittedName>
        <fullName evidence="1">RNA-binding protein</fullName>
    </submittedName>
</protein>
<evidence type="ECO:0000313" key="1">
    <source>
        <dbReference type="EMBL" id="MCJ0763684.1"/>
    </source>
</evidence>
<accession>A0A9X2AMS8</accession>
<sequence length="135" mass="15479">MKPFALETRMLTLRGVFYPIGYLFVMLTNFEDAEKIDHDLRAGGYGEHDIMLLEPEAILGKIGSTIRHDDPNLLPSLGTEAATVREYEERALQGHYALMIHAPSDEETRRVMDVVHTVPFSYAQRYRRLVIEDIT</sequence>
<evidence type="ECO:0000313" key="2">
    <source>
        <dbReference type="Proteomes" id="UP001139447"/>
    </source>
</evidence>
<comment type="caution">
    <text evidence="1">The sequence shown here is derived from an EMBL/GenBank/DDBJ whole genome shotgun (WGS) entry which is preliminary data.</text>
</comment>
<dbReference type="RefSeq" id="WP_243306266.1">
    <property type="nucleotide sequence ID" value="NZ_JALGBI010000001.1"/>
</dbReference>
<name>A0A9X2AMS8_9BURK</name>
<gene>
    <name evidence="1" type="ORF">MMF98_10750</name>
</gene>